<name>A0A926P2D2_9HYPH</name>
<dbReference type="InterPro" id="IPR051599">
    <property type="entry name" value="Cell_Envelope_Assoc"/>
</dbReference>
<dbReference type="InterPro" id="IPR003848">
    <property type="entry name" value="DUF218"/>
</dbReference>
<feature type="domain" description="DUF218" evidence="2">
    <location>
        <begin position="79"/>
        <end position="247"/>
    </location>
</feature>
<feature type="transmembrane region" description="Helical" evidence="1">
    <location>
        <begin position="41"/>
        <end position="62"/>
    </location>
</feature>
<dbReference type="InterPro" id="IPR014729">
    <property type="entry name" value="Rossmann-like_a/b/a_fold"/>
</dbReference>
<dbReference type="Pfam" id="PF02698">
    <property type="entry name" value="DUF218"/>
    <property type="match status" value="1"/>
</dbReference>
<sequence>MFFYLSKILFFLIRPTNFLIILMGLGLLLRLSRWRRTGMAAIASAFLGFAVLGFSPAANLLLEPLEDRFPRPDSLPNVDGIIVLGGAVDTITSGARGVPALTTSAERLTTVAGLARKLPSAKIIHTGGHGVLVAGQTTESAVAIGLFTDFGIDPARIVLEDKSRNTWENAVFTRELVKPEPGQTWLLVTSAYHMPRAISVFREAGWSGLTAWPVDYRTRGPEGKFLGFAGASEGLKRFDIAFREWVGLAAYWLTGRSKAFFPSP</sequence>
<keyword evidence="1" id="KW-0812">Transmembrane</keyword>
<dbReference type="PANTHER" id="PTHR30336:SF4">
    <property type="entry name" value="ENVELOPE BIOGENESIS FACTOR ELYC"/>
    <property type="match status" value="1"/>
</dbReference>
<keyword evidence="1" id="KW-0472">Membrane</keyword>
<evidence type="ECO:0000313" key="3">
    <source>
        <dbReference type="EMBL" id="MBD1548761.1"/>
    </source>
</evidence>
<evidence type="ECO:0000256" key="1">
    <source>
        <dbReference type="SAM" id="Phobius"/>
    </source>
</evidence>
<dbReference type="PANTHER" id="PTHR30336">
    <property type="entry name" value="INNER MEMBRANE PROTEIN, PROBABLE PERMEASE"/>
    <property type="match status" value="1"/>
</dbReference>
<dbReference type="RefSeq" id="WP_190293445.1">
    <property type="nucleotide sequence ID" value="NZ_JABFCZ010000025.1"/>
</dbReference>
<keyword evidence="1" id="KW-1133">Transmembrane helix</keyword>
<dbReference type="GO" id="GO:0005886">
    <property type="term" value="C:plasma membrane"/>
    <property type="evidence" value="ECO:0007669"/>
    <property type="project" value="TreeGrafter"/>
</dbReference>
<accession>A0A926P2D2</accession>
<dbReference type="GO" id="GO:0000270">
    <property type="term" value="P:peptidoglycan metabolic process"/>
    <property type="evidence" value="ECO:0007669"/>
    <property type="project" value="TreeGrafter"/>
</dbReference>
<dbReference type="GO" id="GO:0043164">
    <property type="term" value="P:Gram-negative-bacterium-type cell wall biogenesis"/>
    <property type="evidence" value="ECO:0007669"/>
    <property type="project" value="TreeGrafter"/>
</dbReference>
<dbReference type="EMBL" id="JABFCZ010000025">
    <property type="protein sequence ID" value="MBD1548761.1"/>
    <property type="molecule type" value="Genomic_DNA"/>
</dbReference>
<organism evidence="3 4">
    <name type="scientific">Roseibium aggregatum</name>
    <dbReference type="NCBI Taxonomy" id="187304"/>
    <lineage>
        <taxon>Bacteria</taxon>
        <taxon>Pseudomonadati</taxon>
        <taxon>Pseudomonadota</taxon>
        <taxon>Alphaproteobacteria</taxon>
        <taxon>Hyphomicrobiales</taxon>
        <taxon>Stappiaceae</taxon>
        <taxon>Roseibium</taxon>
    </lineage>
</organism>
<comment type="caution">
    <text evidence="3">The sequence shown here is derived from an EMBL/GenBank/DDBJ whole genome shotgun (WGS) entry which is preliminary data.</text>
</comment>
<dbReference type="CDD" id="cd06259">
    <property type="entry name" value="YdcF-like"/>
    <property type="match status" value="1"/>
</dbReference>
<evidence type="ECO:0000313" key="4">
    <source>
        <dbReference type="Proteomes" id="UP000598467"/>
    </source>
</evidence>
<dbReference type="Proteomes" id="UP000598467">
    <property type="component" value="Unassembled WGS sequence"/>
</dbReference>
<gene>
    <name evidence="3" type="ORF">HK439_21055</name>
</gene>
<proteinExistence type="predicted"/>
<protein>
    <submittedName>
        <fullName evidence="3">YdcF family protein</fullName>
    </submittedName>
</protein>
<evidence type="ECO:0000259" key="2">
    <source>
        <dbReference type="Pfam" id="PF02698"/>
    </source>
</evidence>
<reference evidence="3" key="1">
    <citation type="submission" date="2020-05" db="EMBL/GenBank/DDBJ databases">
        <title>Identification of trans-AT polyketide cluster in two marine bacteria, producers of a novel glutaramide-containing polyketide sesbanimide D and analogs.</title>
        <authorList>
            <person name="Kacar D."/>
            <person name="Rodriguez P."/>
            <person name="Canedo L."/>
            <person name="Gonzalez E."/>
            <person name="Galan B."/>
            <person name="De La Calle F."/>
            <person name="Garcia J.L."/>
        </authorList>
    </citation>
    <scope>NUCLEOTIDE SEQUENCE</scope>
    <source>
        <strain evidence="3">PHM038</strain>
    </source>
</reference>
<feature type="transmembrane region" description="Helical" evidence="1">
    <location>
        <begin position="6"/>
        <end position="29"/>
    </location>
</feature>
<dbReference type="Gene3D" id="3.40.50.620">
    <property type="entry name" value="HUPs"/>
    <property type="match status" value="1"/>
</dbReference>
<dbReference type="AlphaFoldDB" id="A0A926P2D2"/>